<dbReference type="EnsemblMetazoa" id="XM_038195233.1">
    <property type="protein sequence ID" value="XP_038051161.1"/>
    <property type="gene ID" value="LOC119724259"/>
</dbReference>
<evidence type="ECO:0000313" key="13">
    <source>
        <dbReference type="Proteomes" id="UP000887568"/>
    </source>
</evidence>
<evidence type="ECO:0000256" key="9">
    <source>
        <dbReference type="RuleBase" id="RU000688"/>
    </source>
</evidence>
<dbReference type="Proteomes" id="UP000887568">
    <property type="component" value="Unplaced"/>
</dbReference>
<feature type="transmembrane region" description="Helical" evidence="10">
    <location>
        <begin position="267"/>
        <end position="290"/>
    </location>
</feature>
<dbReference type="RefSeq" id="XP_038051161.1">
    <property type="nucleotide sequence ID" value="XM_038195233.1"/>
</dbReference>
<evidence type="ECO:0000256" key="1">
    <source>
        <dbReference type="ARBA" id="ARBA00004651"/>
    </source>
</evidence>
<accession>A0A913ZJD3</accession>
<sequence length="362" mass="40584">MDTMTGQHSVAEEFITPTNASFTGLTERDESGEFLHGERDAFRAVLVTFFVLSMAWGNIGNPLVMATILTRRKLRQNVANIFIFNLAIADFCVTSFVDLSYVLGNLIPGLLMENRVFCSFAASICIISCTCSLWSITAISINRYICVAKSSIYQRVYTRRNTLLMAVALWLLCFMIDFPNFVGLGAHIFDAKKRGCSFDRLGHYGYTLYFIGMGVVTPMTIVVVCYIKTFLFVKAHNTKIQAWKSESASMGRIMAPAPSNKPIDTRLLKTVVVIFIVFLACWTPYTIIVLSDLHNSYPDELYVAAIIFAHANSSMNSIVYGIMNRSFREGYKRLIRSLTRGHLCNGNPLQGSDDTDNRTSNM</sequence>
<feature type="transmembrane region" description="Helical" evidence="10">
    <location>
        <begin position="206"/>
        <end position="227"/>
    </location>
</feature>
<keyword evidence="3 9" id="KW-0812">Transmembrane</keyword>
<evidence type="ECO:0000256" key="3">
    <source>
        <dbReference type="ARBA" id="ARBA00022692"/>
    </source>
</evidence>
<evidence type="ECO:0000256" key="8">
    <source>
        <dbReference type="ARBA" id="ARBA00023224"/>
    </source>
</evidence>
<dbReference type="AlphaFoldDB" id="A0A913ZJD3"/>
<feature type="domain" description="G-protein coupled receptors family 1 profile" evidence="11">
    <location>
        <begin position="60"/>
        <end position="320"/>
    </location>
</feature>
<keyword evidence="2" id="KW-1003">Cell membrane</keyword>
<dbReference type="PROSITE" id="PS00237">
    <property type="entry name" value="G_PROTEIN_RECEP_F1_1"/>
    <property type="match status" value="1"/>
</dbReference>
<keyword evidence="5 9" id="KW-0297">G-protein coupled receptor</keyword>
<dbReference type="PANTHER" id="PTHR24228:SF75">
    <property type="entry name" value="G-PROTEIN COUPLED RECEPTORS FAMILY 1 PROFILE DOMAIN-CONTAINING PROTEIN"/>
    <property type="match status" value="1"/>
</dbReference>
<keyword evidence="6 10" id="KW-0472">Membrane</keyword>
<feature type="transmembrane region" description="Helical" evidence="10">
    <location>
        <begin position="302"/>
        <end position="323"/>
    </location>
</feature>
<evidence type="ECO:0000256" key="7">
    <source>
        <dbReference type="ARBA" id="ARBA00023170"/>
    </source>
</evidence>
<feature type="transmembrane region" description="Helical" evidence="10">
    <location>
        <begin position="162"/>
        <end position="186"/>
    </location>
</feature>
<dbReference type="InterPro" id="IPR017452">
    <property type="entry name" value="GPCR_Rhodpsn_7TM"/>
</dbReference>
<dbReference type="FunFam" id="1.20.1070.10:FF:000345">
    <property type="entry name" value="40S ribosomal protein S27"/>
    <property type="match status" value="1"/>
</dbReference>
<proteinExistence type="inferred from homology"/>
<dbReference type="InterPro" id="IPR000276">
    <property type="entry name" value="GPCR_Rhodpsn"/>
</dbReference>
<dbReference type="CDD" id="cd00637">
    <property type="entry name" value="7tm_classA_rhodopsin-like"/>
    <property type="match status" value="1"/>
</dbReference>
<feature type="transmembrane region" description="Helical" evidence="10">
    <location>
        <begin position="81"/>
        <end position="104"/>
    </location>
</feature>
<organism evidence="12 13">
    <name type="scientific">Patiria miniata</name>
    <name type="common">Bat star</name>
    <name type="synonym">Asterina miniata</name>
    <dbReference type="NCBI Taxonomy" id="46514"/>
    <lineage>
        <taxon>Eukaryota</taxon>
        <taxon>Metazoa</taxon>
        <taxon>Echinodermata</taxon>
        <taxon>Eleutherozoa</taxon>
        <taxon>Asterozoa</taxon>
        <taxon>Asteroidea</taxon>
        <taxon>Valvatacea</taxon>
        <taxon>Valvatida</taxon>
        <taxon>Asterinidae</taxon>
        <taxon>Patiria</taxon>
    </lineage>
</organism>
<dbReference type="Gene3D" id="1.20.1070.10">
    <property type="entry name" value="Rhodopsin 7-helix transmembrane proteins"/>
    <property type="match status" value="1"/>
</dbReference>
<feature type="transmembrane region" description="Helical" evidence="10">
    <location>
        <begin position="116"/>
        <end position="141"/>
    </location>
</feature>
<evidence type="ECO:0000256" key="2">
    <source>
        <dbReference type="ARBA" id="ARBA00022475"/>
    </source>
</evidence>
<evidence type="ECO:0000256" key="5">
    <source>
        <dbReference type="ARBA" id="ARBA00023040"/>
    </source>
</evidence>
<comment type="similarity">
    <text evidence="9">Belongs to the G-protein coupled receptor 1 family.</text>
</comment>
<dbReference type="OrthoDB" id="10044919at2759"/>
<name>A0A913ZJD3_PATMI</name>
<protein>
    <recommendedName>
        <fullName evidence="11">G-protein coupled receptors family 1 profile domain-containing protein</fullName>
    </recommendedName>
</protein>
<dbReference type="GeneID" id="119724259"/>
<keyword evidence="13" id="KW-1185">Reference proteome</keyword>
<evidence type="ECO:0000256" key="10">
    <source>
        <dbReference type="SAM" id="Phobius"/>
    </source>
</evidence>
<keyword evidence="8 9" id="KW-0807">Transducer</keyword>
<keyword evidence="7 9" id="KW-0675">Receptor</keyword>
<feature type="transmembrane region" description="Helical" evidence="10">
    <location>
        <begin position="44"/>
        <end position="69"/>
    </location>
</feature>
<evidence type="ECO:0000313" key="12">
    <source>
        <dbReference type="EnsemblMetazoa" id="XP_038051161.1"/>
    </source>
</evidence>
<reference evidence="12" key="1">
    <citation type="submission" date="2022-11" db="UniProtKB">
        <authorList>
            <consortium name="EnsemblMetazoa"/>
        </authorList>
    </citation>
    <scope>IDENTIFICATION</scope>
</reference>
<dbReference type="GO" id="GO:0005886">
    <property type="term" value="C:plasma membrane"/>
    <property type="evidence" value="ECO:0007669"/>
    <property type="project" value="UniProtKB-SubCell"/>
</dbReference>
<dbReference type="PANTHER" id="PTHR24228">
    <property type="entry name" value="B2 BRADYKININ RECEPTOR/ANGIOTENSIN II RECEPTOR"/>
    <property type="match status" value="1"/>
</dbReference>
<dbReference type="GO" id="GO:0004930">
    <property type="term" value="F:G protein-coupled receptor activity"/>
    <property type="evidence" value="ECO:0007669"/>
    <property type="project" value="UniProtKB-KW"/>
</dbReference>
<evidence type="ECO:0000259" key="11">
    <source>
        <dbReference type="PROSITE" id="PS50262"/>
    </source>
</evidence>
<dbReference type="SUPFAM" id="SSF81321">
    <property type="entry name" value="Family A G protein-coupled receptor-like"/>
    <property type="match status" value="1"/>
</dbReference>
<dbReference type="OMA" id="VCIISCT"/>
<dbReference type="PRINTS" id="PR00237">
    <property type="entry name" value="GPCRRHODOPSN"/>
</dbReference>
<evidence type="ECO:0000256" key="6">
    <source>
        <dbReference type="ARBA" id="ARBA00023136"/>
    </source>
</evidence>
<dbReference type="PROSITE" id="PS50262">
    <property type="entry name" value="G_PROTEIN_RECEP_F1_2"/>
    <property type="match status" value="1"/>
</dbReference>
<evidence type="ECO:0000256" key="4">
    <source>
        <dbReference type="ARBA" id="ARBA00022989"/>
    </source>
</evidence>
<dbReference type="Pfam" id="PF00001">
    <property type="entry name" value="7tm_1"/>
    <property type="match status" value="1"/>
</dbReference>
<comment type="subcellular location">
    <subcellularLocation>
        <location evidence="1">Cell membrane</location>
        <topology evidence="1">Multi-pass membrane protein</topology>
    </subcellularLocation>
</comment>
<keyword evidence="4 10" id="KW-1133">Transmembrane helix</keyword>